<dbReference type="Proteomes" id="UP001589858">
    <property type="component" value="Unassembled WGS sequence"/>
</dbReference>
<comment type="caution">
    <text evidence="1">The sequence shown here is derived from an EMBL/GenBank/DDBJ whole genome shotgun (WGS) entry which is preliminary data.</text>
</comment>
<name>A0ABV6SDA8_9SPHN</name>
<evidence type="ECO:0000313" key="2">
    <source>
        <dbReference type="Proteomes" id="UP001589858"/>
    </source>
</evidence>
<reference evidence="1 2" key="1">
    <citation type="submission" date="2024-09" db="EMBL/GenBank/DDBJ databases">
        <authorList>
            <person name="Sun Q."/>
            <person name="Mori K."/>
        </authorList>
    </citation>
    <scope>NUCLEOTIDE SEQUENCE [LARGE SCALE GENOMIC DNA]</scope>
    <source>
        <strain evidence="1 2">CICC 11035S</strain>
    </source>
</reference>
<dbReference type="RefSeq" id="WP_267218444.1">
    <property type="nucleotide sequence ID" value="NZ_JAPCWC010000001.1"/>
</dbReference>
<accession>A0ABV6SDA8</accession>
<organism evidence="1 2">
    <name type="scientific">Novosphingobium clariflavum</name>
    <dbReference type="NCBI Taxonomy" id="2029884"/>
    <lineage>
        <taxon>Bacteria</taxon>
        <taxon>Pseudomonadati</taxon>
        <taxon>Pseudomonadota</taxon>
        <taxon>Alphaproteobacteria</taxon>
        <taxon>Sphingomonadales</taxon>
        <taxon>Sphingomonadaceae</taxon>
        <taxon>Novosphingobium</taxon>
    </lineage>
</organism>
<protein>
    <submittedName>
        <fullName evidence="1">Uncharacterized protein</fullName>
    </submittedName>
</protein>
<evidence type="ECO:0000313" key="1">
    <source>
        <dbReference type="EMBL" id="MFC0686637.1"/>
    </source>
</evidence>
<gene>
    <name evidence="1" type="ORF">ACFFF8_18790</name>
</gene>
<keyword evidence="2" id="KW-1185">Reference proteome</keyword>
<dbReference type="EMBL" id="JBHLTM010000075">
    <property type="protein sequence ID" value="MFC0686637.1"/>
    <property type="molecule type" value="Genomic_DNA"/>
</dbReference>
<sequence>MLELPLTQPLPVDRGLDLPGIMRTIADHSARPRYTFMVLDLIARVAGRGGAAGPLVRDGEQLVPIREWLSAAIAPSAARHHYRKATIEAVRRDLASRGMLPADRQEAERMVACEVADRVRISGMTAVSRAVSELVKAGLVKRHYQGYRVDHCNRGAQRQAVYTVPGHVLAALTRGAVA</sequence>
<proteinExistence type="predicted"/>